<reference evidence="1 2" key="1">
    <citation type="submission" date="2016-09" db="EMBL/GenBank/DDBJ databases">
        <authorList>
            <person name="Capua I."/>
            <person name="De Benedictis P."/>
            <person name="Joannis T."/>
            <person name="Lombin L.H."/>
            <person name="Cattoli G."/>
        </authorList>
    </citation>
    <scope>NUCLEOTIDE SEQUENCE [LARGE SCALE GENOMIC DNA]</scope>
    <source>
        <strain evidence="1 2">UB20</strain>
    </source>
</reference>
<sequence>MLGLLEETVIILRVFGKLGRKGKKVKATFFTKVAFTKILIGISF</sequence>
<dbReference type="EMBL" id="FMMM01000070">
    <property type="protein sequence ID" value="SCQ23713.1"/>
    <property type="molecule type" value="Genomic_DNA"/>
</dbReference>
<accession>A0A1D3UUL8</accession>
<protein>
    <submittedName>
        <fullName evidence="1">Uncharacterized protein</fullName>
    </submittedName>
</protein>
<name>A0A1D3UUL8_TANFO</name>
<evidence type="ECO:0000313" key="2">
    <source>
        <dbReference type="Proteomes" id="UP000182057"/>
    </source>
</evidence>
<dbReference type="AlphaFoldDB" id="A0A1D3UUL8"/>
<dbReference type="Proteomes" id="UP000182057">
    <property type="component" value="Unassembled WGS sequence"/>
</dbReference>
<evidence type="ECO:0000313" key="1">
    <source>
        <dbReference type="EMBL" id="SCQ23713.1"/>
    </source>
</evidence>
<organism evidence="1 2">
    <name type="scientific">Tannerella forsythia</name>
    <name type="common">Bacteroides forsythus</name>
    <dbReference type="NCBI Taxonomy" id="28112"/>
    <lineage>
        <taxon>Bacteria</taxon>
        <taxon>Pseudomonadati</taxon>
        <taxon>Bacteroidota</taxon>
        <taxon>Bacteroidia</taxon>
        <taxon>Bacteroidales</taxon>
        <taxon>Tannerellaceae</taxon>
        <taxon>Tannerella</taxon>
    </lineage>
</organism>
<gene>
    <name evidence="1" type="ORF">TFUB20_02158</name>
</gene>
<proteinExistence type="predicted"/>